<dbReference type="OrthoDB" id="9800163at2"/>
<dbReference type="UniPathway" id="UPA00028">
    <property type="reaction ID" value="UER00004"/>
</dbReference>
<dbReference type="NCBIfam" id="TIGR00745">
    <property type="entry name" value="apbA_panE"/>
    <property type="match status" value="1"/>
</dbReference>
<dbReference type="Gene3D" id="1.10.1040.10">
    <property type="entry name" value="N-(1-d-carboxylethyl)-l-norvaline Dehydrogenase, domain 2"/>
    <property type="match status" value="1"/>
</dbReference>
<evidence type="ECO:0000256" key="1">
    <source>
        <dbReference type="ARBA" id="ARBA00004994"/>
    </source>
</evidence>
<gene>
    <name evidence="12" type="primary">panE</name>
    <name evidence="12" type="ORF">KS4_19070</name>
</gene>
<dbReference type="SUPFAM" id="SSF51735">
    <property type="entry name" value="NAD(P)-binding Rossmann-fold domains"/>
    <property type="match status" value="1"/>
</dbReference>
<evidence type="ECO:0000256" key="6">
    <source>
        <dbReference type="ARBA" id="ARBA00023002"/>
    </source>
</evidence>
<evidence type="ECO:0000256" key="3">
    <source>
        <dbReference type="ARBA" id="ARBA00013014"/>
    </source>
</evidence>
<dbReference type="InterPro" id="IPR008927">
    <property type="entry name" value="6-PGluconate_DH-like_C_sf"/>
</dbReference>
<evidence type="ECO:0000259" key="10">
    <source>
        <dbReference type="Pfam" id="PF02558"/>
    </source>
</evidence>
<dbReference type="InterPro" id="IPR036291">
    <property type="entry name" value="NAD(P)-bd_dom_sf"/>
</dbReference>
<dbReference type="EMBL" id="CP036425">
    <property type="protein sequence ID" value="QDU33848.1"/>
    <property type="molecule type" value="Genomic_DNA"/>
</dbReference>
<evidence type="ECO:0000256" key="9">
    <source>
        <dbReference type="RuleBase" id="RU362068"/>
    </source>
</evidence>
<dbReference type="InterPro" id="IPR013332">
    <property type="entry name" value="KPR_N"/>
</dbReference>
<keyword evidence="13" id="KW-1185">Reference proteome</keyword>
<dbReference type="Pfam" id="PF08546">
    <property type="entry name" value="ApbA_C"/>
    <property type="match status" value="1"/>
</dbReference>
<feature type="domain" description="Ketopantoate reductase C-terminal" evidence="11">
    <location>
        <begin position="185"/>
        <end position="308"/>
    </location>
</feature>
<dbReference type="RefSeq" id="WP_145077224.1">
    <property type="nucleotide sequence ID" value="NZ_CP036425.1"/>
</dbReference>
<dbReference type="PANTHER" id="PTHR21708">
    <property type="entry name" value="PROBABLE 2-DEHYDROPANTOATE 2-REDUCTASE"/>
    <property type="match status" value="1"/>
</dbReference>
<comment type="catalytic activity">
    <reaction evidence="8 9">
        <text>(R)-pantoate + NADP(+) = 2-dehydropantoate + NADPH + H(+)</text>
        <dbReference type="Rhea" id="RHEA:16233"/>
        <dbReference type="ChEBI" id="CHEBI:11561"/>
        <dbReference type="ChEBI" id="CHEBI:15378"/>
        <dbReference type="ChEBI" id="CHEBI:15980"/>
        <dbReference type="ChEBI" id="CHEBI:57783"/>
        <dbReference type="ChEBI" id="CHEBI:58349"/>
        <dbReference type="EC" id="1.1.1.169"/>
    </reaction>
</comment>
<dbReference type="InterPro" id="IPR013752">
    <property type="entry name" value="KPA_reductase"/>
</dbReference>
<keyword evidence="6 9" id="KW-0560">Oxidoreductase</keyword>
<dbReference type="Gene3D" id="3.40.50.720">
    <property type="entry name" value="NAD(P)-binding Rossmann-like Domain"/>
    <property type="match status" value="1"/>
</dbReference>
<evidence type="ECO:0000256" key="5">
    <source>
        <dbReference type="ARBA" id="ARBA00022857"/>
    </source>
</evidence>
<comment type="similarity">
    <text evidence="2 9">Belongs to the ketopantoate reductase family.</text>
</comment>
<accession>A0A517YUF1</accession>
<evidence type="ECO:0000256" key="8">
    <source>
        <dbReference type="ARBA" id="ARBA00048793"/>
    </source>
</evidence>
<dbReference type="Pfam" id="PF02558">
    <property type="entry name" value="ApbA"/>
    <property type="match status" value="1"/>
</dbReference>
<reference evidence="12 13" key="1">
    <citation type="submission" date="2019-02" db="EMBL/GenBank/DDBJ databases">
        <title>Deep-cultivation of Planctomycetes and their phenomic and genomic characterization uncovers novel biology.</title>
        <authorList>
            <person name="Wiegand S."/>
            <person name="Jogler M."/>
            <person name="Boedeker C."/>
            <person name="Pinto D."/>
            <person name="Vollmers J."/>
            <person name="Rivas-Marin E."/>
            <person name="Kohn T."/>
            <person name="Peeters S.H."/>
            <person name="Heuer A."/>
            <person name="Rast P."/>
            <person name="Oberbeckmann S."/>
            <person name="Bunk B."/>
            <person name="Jeske O."/>
            <person name="Meyerdierks A."/>
            <person name="Storesund J.E."/>
            <person name="Kallscheuer N."/>
            <person name="Luecker S."/>
            <person name="Lage O.M."/>
            <person name="Pohl T."/>
            <person name="Merkel B.J."/>
            <person name="Hornburger P."/>
            <person name="Mueller R.-W."/>
            <person name="Bruemmer F."/>
            <person name="Labrenz M."/>
            <person name="Spormann A.M."/>
            <person name="Op den Camp H."/>
            <person name="Overmann J."/>
            <person name="Amann R."/>
            <person name="Jetten M.S.M."/>
            <person name="Mascher T."/>
            <person name="Medema M.H."/>
            <person name="Devos D.P."/>
            <person name="Kaster A.-K."/>
            <person name="Ovreas L."/>
            <person name="Rohde M."/>
            <person name="Galperin M.Y."/>
            <person name="Jogler C."/>
        </authorList>
    </citation>
    <scope>NUCLEOTIDE SEQUENCE [LARGE SCALE GENOMIC DNA]</scope>
    <source>
        <strain evidence="12 13">KS4</strain>
    </source>
</reference>
<dbReference type="GO" id="GO:0015940">
    <property type="term" value="P:pantothenate biosynthetic process"/>
    <property type="evidence" value="ECO:0007669"/>
    <property type="project" value="UniProtKB-UniPathway"/>
</dbReference>
<dbReference type="EC" id="1.1.1.169" evidence="3 9"/>
<organism evidence="12 13">
    <name type="scientific">Poriferisphaera corsica</name>
    <dbReference type="NCBI Taxonomy" id="2528020"/>
    <lineage>
        <taxon>Bacteria</taxon>
        <taxon>Pseudomonadati</taxon>
        <taxon>Planctomycetota</taxon>
        <taxon>Phycisphaerae</taxon>
        <taxon>Phycisphaerales</taxon>
        <taxon>Phycisphaeraceae</taxon>
        <taxon>Poriferisphaera</taxon>
    </lineage>
</organism>
<sequence length="312" mass="34757">MRNNLKIGVIGTGGVGGYYGSQLQKQGFDVHYLLNSDFEYVKTHGLKVLSPNGDYSFNNVNAYQSVHEMPKCDILILALKTTSNHLLSELLPPALKDDGFVFALQNGIGIEQQIAQIVGPNRVIGGLCFICSIKKGPGVIEHQDYGWMSVGDYRENNYISGLTDRIKMIAEMFDGTGIPIDLMEDLTLARWQKLIFNIPFNGLSVVLGANTKQLTSHPDIRELAWQLMLEVGITAKSSVNRVISEDFMQDILHKTTVMQPFDPSMKQDHDANRPLEIEAIHGQVVRHAKAAGIQVPKIETLYQQLKFINDDS</sequence>
<proteinExistence type="inferred from homology"/>
<dbReference type="NCBIfam" id="NF004887">
    <property type="entry name" value="PRK06249.1"/>
    <property type="match status" value="1"/>
</dbReference>
<dbReference type="KEGG" id="pcor:KS4_19070"/>
<name>A0A517YUF1_9BACT</name>
<evidence type="ECO:0000259" key="11">
    <source>
        <dbReference type="Pfam" id="PF08546"/>
    </source>
</evidence>
<evidence type="ECO:0000256" key="2">
    <source>
        <dbReference type="ARBA" id="ARBA00007870"/>
    </source>
</evidence>
<keyword evidence="5 9" id="KW-0521">NADP</keyword>
<dbReference type="FunFam" id="1.10.1040.10:FF:000017">
    <property type="entry name" value="2-dehydropantoate 2-reductase"/>
    <property type="match status" value="1"/>
</dbReference>
<keyword evidence="9" id="KW-0566">Pantothenate biosynthesis</keyword>
<dbReference type="GO" id="GO:0008677">
    <property type="term" value="F:2-dehydropantoate 2-reductase activity"/>
    <property type="evidence" value="ECO:0007669"/>
    <property type="project" value="UniProtKB-EC"/>
</dbReference>
<dbReference type="SUPFAM" id="SSF48179">
    <property type="entry name" value="6-phosphogluconate dehydrogenase C-terminal domain-like"/>
    <property type="match status" value="1"/>
</dbReference>
<dbReference type="InterPro" id="IPR003710">
    <property type="entry name" value="ApbA"/>
</dbReference>
<dbReference type="InterPro" id="IPR013328">
    <property type="entry name" value="6PGD_dom2"/>
</dbReference>
<protein>
    <recommendedName>
        <fullName evidence="4 9">2-dehydropantoate 2-reductase</fullName>
        <ecNumber evidence="3 9">1.1.1.169</ecNumber>
    </recommendedName>
    <alternativeName>
        <fullName evidence="7 9">Ketopantoate reductase</fullName>
    </alternativeName>
</protein>
<dbReference type="Proteomes" id="UP000317369">
    <property type="component" value="Chromosome"/>
</dbReference>
<evidence type="ECO:0000313" key="12">
    <source>
        <dbReference type="EMBL" id="QDU33848.1"/>
    </source>
</evidence>
<evidence type="ECO:0000313" key="13">
    <source>
        <dbReference type="Proteomes" id="UP000317369"/>
    </source>
</evidence>
<feature type="domain" description="Ketopantoate reductase N-terminal" evidence="10">
    <location>
        <begin position="7"/>
        <end position="154"/>
    </location>
</feature>
<dbReference type="AlphaFoldDB" id="A0A517YUF1"/>
<dbReference type="InterPro" id="IPR051402">
    <property type="entry name" value="KPR-Related"/>
</dbReference>
<dbReference type="GO" id="GO:0005737">
    <property type="term" value="C:cytoplasm"/>
    <property type="evidence" value="ECO:0007669"/>
    <property type="project" value="TreeGrafter"/>
</dbReference>
<comment type="function">
    <text evidence="9">Catalyzes the NADPH-dependent reduction of ketopantoate into pantoic acid.</text>
</comment>
<comment type="pathway">
    <text evidence="1 9">Cofactor biosynthesis; (R)-pantothenate biosynthesis; (R)-pantoate from 3-methyl-2-oxobutanoate: step 2/2.</text>
</comment>
<evidence type="ECO:0000256" key="7">
    <source>
        <dbReference type="ARBA" id="ARBA00032024"/>
    </source>
</evidence>
<dbReference type="PANTHER" id="PTHR21708:SF26">
    <property type="entry name" value="2-DEHYDROPANTOATE 2-REDUCTASE"/>
    <property type="match status" value="1"/>
</dbReference>
<evidence type="ECO:0000256" key="4">
    <source>
        <dbReference type="ARBA" id="ARBA00019465"/>
    </source>
</evidence>